<dbReference type="GO" id="GO:0006772">
    <property type="term" value="P:thiamine metabolic process"/>
    <property type="evidence" value="ECO:0007669"/>
    <property type="project" value="UniProtKB-ARBA"/>
</dbReference>
<dbReference type="Pfam" id="PF03070">
    <property type="entry name" value="TENA_THI-4"/>
    <property type="match status" value="1"/>
</dbReference>
<dbReference type="InterPro" id="IPR036412">
    <property type="entry name" value="HAD-like_sf"/>
</dbReference>
<sequence length="622" mass="69634">MFPPMAIRRRTSGPIIPSSEGAAGSCFILFRKEADYALYSPYILCLAAGSLNIDAFRHCISQDVPILKAFARALELAEDWSDEDDEKLDISKLRKSILGALKLHDSFVEEWGLDLIQECPVNPATLKYTEFVLATASGDVAELKAQGKLTTRFGRTKVAAYALGAITPCVRLHGFLGKELQAFADPNEGNHPYQKWIFNYSSEDFKDLVKQTEDLMDKLSLCFTGDELKINENVYQQGLKLLAEFFYAQPLAQPTVVPLTKDLHPARDRLMLFSDFDLTCTEIDSAAILAELAIFTAPKSHKPPKRRKSSPRASKSPPKSPEPEPPEPPRYYKSRRLPKLPRPPEPPESDDEIENQPEGQVRRMLSAEVKNAWGEISRDYTEQFEQCIESILPSQKVEFNYENLHTALQEVSDFEKRENSKVVESGLLKGLRLENIKRAGQGMIFQDGCISFFQRIIKDENLNASVHILSYCWCSDFVRAAFSSAQGLEVVNIHANEFGFEESISTGEIIGKIESPIDKVEAFNHILQGCSDDKRKLTVFIGDSVGDLLCLLKADIGIVIGSSASLRTVGEHYGVSFVPLFPGLVKKQKECDEGSDCLWKGESGILYTVERWDEIHAFVLGF</sequence>
<protein>
    <submittedName>
        <fullName evidence="3">PALE GREEN 1, THIAMINE REQUIRING 2</fullName>
    </submittedName>
</protein>
<feature type="region of interest" description="Disordered" evidence="1">
    <location>
        <begin position="299"/>
        <end position="360"/>
    </location>
</feature>
<dbReference type="InterPro" id="IPR023214">
    <property type="entry name" value="HAD_sf"/>
</dbReference>
<dbReference type="PANTHER" id="PTHR43198">
    <property type="entry name" value="BIFUNCTIONAL TH2 PROTEIN"/>
    <property type="match status" value="1"/>
</dbReference>
<evidence type="ECO:0000313" key="4">
    <source>
        <dbReference type="Proteomes" id="UP001165190"/>
    </source>
</evidence>
<name>A0A9W7M618_HIBTR</name>
<dbReference type="Proteomes" id="UP001165190">
    <property type="component" value="Unassembled WGS sequence"/>
</dbReference>
<proteinExistence type="predicted"/>
<comment type="caution">
    <text evidence="3">The sequence shown here is derived from an EMBL/GenBank/DDBJ whole genome shotgun (WGS) entry which is preliminary data.</text>
</comment>
<evidence type="ECO:0000259" key="2">
    <source>
        <dbReference type="Pfam" id="PF03070"/>
    </source>
</evidence>
<dbReference type="CDD" id="cd19368">
    <property type="entry name" value="TenA_C_AtTH2-like"/>
    <property type="match status" value="1"/>
</dbReference>
<dbReference type="InterPro" id="IPR004305">
    <property type="entry name" value="Thiaminase-2/PQQC"/>
</dbReference>
<organism evidence="3 4">
    <name type="scientific">Hibiscus trionum</name>
    <name type="common">Flower of an hour</name>
    <dbReference type="NCBI Taxonomy" id="183268"/>
    <lineage>
        <taxon>Eukaryota</taxon>
        <taxon>Viridiplantae</taxon>
        <taxon>Streptophyta</taxon>
        <taxon>Embryophyta</taxon>
        <taxon>Tracheophyta</taxon>
        <taxon>Spermatophyta</taxon>
        <taxon>Magnoliopsida</taxon>
        <taxon>eudicotyledons</taxon>
        <taxon>Gunneridae</taxon>
        <taxon>Pentapetalae</taxon>
        <taxon>rosids</taxon>
        <taxon>malvids</taxon>
        <taxon>Malvales</taxon>
        <taxon>Malvaceae</taxon>
        <taxon>Malvoideae</taxon>
        <taxon>Hibiscus</taxon>
    </lineage>
</organism>
<dbReference type="EMBL" id="BSYR01000022">
    <property type="protein sequence ID" value="GMI88821.1"/>
    <property type="molecule type" value="Genomic_DNA"/>
</dbReference>
<dbReference type="OrthoDB" id="10028886at2759"/>
<dbReference type="AlphaFoldDB" id="A0A9W7M618"/>
<dbReference type="InterPro" id="IPR050967">
    <property type="entry name" value="Thiamine_Salvage_TenA"/>
</dbReference>
<dbReference type="PANTHER" id="PTHR43198:SF2">
    <property type="entry name" value="SI:CH1073-67J19.1-RELATED"/>
    <property type="match status" value="1"/>
</dbReference>
<dbReference type="InterPro" id="IPR016084">
    <property type="entry name" value="Haem_Oase-like_multi-hlx"/>
</dbReference>
<accession>A0A9W7M618</accession>
<dbReference type="Gene3D" id="3.40.50.1000">
    <property type="entry name" value="HAD superfamily/HAD-like"/>
    <property type="match status" value="1"/>
</dbReference>
<dbReference type="GO" id="GO:0005829">
    <property type="term" value="C:cytosol"/>
    <property type="evidence" value="ECO:0007669"/>
    <property type="project" value="TreeGrafter"/>
</dbReference>
<keyword evidence="4" id="KW-1185">Reference proteome</keyword>
<dbReference type="Gene3D" id="1.20.910.10">
    <property type="entry name" value="Heme oxygenase-like"/>
    <property type="match status" value="1"/>
</dbReference>
<reference evidence="3" key="1">
    <citation type="submission" date="2023-05" db="EMBL/GenBank/DDBJ databases">
        <title>Genome and transcriptome analyses reveal genes involved in the formation of fine ridges on petal epidermal cells in Hibiscus trionum.</title>
        <authorList>
            <person name="Koshimizu S."/>
            <person name="Masuda S."/>
            <person name="Ishii T."/>
            <person name="Shirasu K."/>
            <person name="Hoshino A."/>
            <person name="Arita M."/>
        </authorList>
    </citation>
    <scope>NUCLEOTIDE SEQUENCE</scope>
    <source>
        <strain evidence="3">Hamamatsu line</strain>
    </source>
</reference>
<feature type="compositionally biased region" description="Basic residues" evidence="1">
    <location>
        <begin position="299"/>
        <end position="310"/>
    </location>
</feature>
<evidence type="ECO:0000313" key="3">
    <source>
        <dbReference type="EMBL" id="GMI88821.1"/>
    </source>
</evidence>
<feature type="domain" description="Thiaminase-2/PQQC" evidence="2">
    <location>
        <begin position="41"/>
        <end position="245"/>
    </location>
</feature>
<dbReference type="SUPFAM" id="SSF48613">
    <property type="entry name" value="Heme oxygenase-like"/>
    <property type="match status" value="1"/>
</dbReference>
<gene>
    <name evidence="3" type="ORF">HRI_002551600</name>
</gene>
<dbReference type="SUPFAM" id="SSF56784">
    <property type="entry name" value="HAD-like"/>
    <property type="match status" value="1"/>
</dbReference>
<evidence type="ECO:0000256" key="1">
    <source>
        <dbReference type="SAM" id="MobiDB-lite"/>
    </source>
</evidence>